<sequence>AESHLHEKYIFTSGQPVRVQRIRLCPYSFRISDPSKRGLACCCCHLILSHVQCISRISKGLLLLTFTQTTQERIALFIAKS</sequence>
<name>A0A915A849_PARUN</name>
<accession>A0A915A849</accession>
<dbReference type="WBParaSite" id="PgR003_g004_t01">
    <property type="protein sequence ID" value="PgR003_g004_t01"/>
    <property type="gene ID" value="PgR003_g004"/>
</dbReference>
<organism evidence="1 2">
    <name type="scientific">Parascaris univalens</name>
    <name type="common">Nematode worm</name>
    <dbReference type="NCBI Taxonomy" id="6257"/>
    <lineage>
        <taxon>Eukaryota</taxon>
        <taxon>Metazoa</taxon>
        <taxon>Ecdysozoa</taxon>
        <taxon>Nematoda</taxon>
        <taxon>Chromadorea</taxon>
        <taxon>Rhabditida</taxon>
        <taxon>Spirurina</taxon>
        <taxon>Ascaridomorpha</taxon>
        <taxon>Ascaridoidea</taxon>
        <taxon>Ascarididae</taxon>
        <taxon>Parascaris</taxon>
    </lineage>
</organism>
<evidence type="ECO:0000313" key="2">
    <source>
        <dbReference type="WBParaSite" id="PgR003_g004_t01"/>
    </source>
</evidence>
<dbReference type="AlphaFoldDB" id="A0A915A849"/>
<keyword evidence="1" id="KW-1185">Reference proteome</keyword>
<protein>
    <submittedName>
        <fullName evidence="2">Ovule protein</fullName>
    </submittedName>
</protein>
<evidence type="ECO:0000313" key="1">
    <source>
        <dbReference type="Proteomes" id="UP000887569"/>
    </source>
</evidence>
<dbReference type="Proteomes" id="UP000887569">
    <property type="component" value="Unplaced"/>
</dbReference>
<proteinExistence type="predicted"/>
<reference evidence="2" key="1">
    <citation type="submission" date="2022-11" db="UniProtKB">
        <authorList>
            <consortium name="WormBaseParasite"/>
        </authorList>
    </citation>
    <scope>IDENTIFICATION</scope>
</reference>